<accession>A0A0E0QIW5</accession>
<name>A0A0E0QIW5_ORYRU</name>
<protein>
    <submittedName>
        <fullName evidence="2">Uncharacterized protein</fullName>
    </submittedName>
</protein>
<organism evidence="2 3">
    <name type="scientific">Oryza rufipogon</name>
    <name type="common">Brownbeard rice</name>
    <name type="synonym">Asian wild rice</name>
    <dbReference type="NCBI Taxonomy" id="4529"/>
    <lineage>
        <taxon>Eukaryota</taxon>
        <taxon>Viridiplantae</taxon>
        <taxon>Streptophyta</taxon>
        <taxon>Embryophyta</taxon>
        <taxon>Tracheophyta</taxon>
        <taxon>Spermatophyta</taxon>
        <taxon>Magnoliopsida</taxon>
        <taxon>Liliopsida</taxon>
        <taxon>Poales</taxon>
        <taxon>Poaceae</taxon>
        <taxon>BOP clade</taxon>
        <taxon>Oryzoideae</taxon>
        <taxon>Oryzeae</taxon>
        <taxon>Oryzinae</taxon>
        <taxon>Oryza</taxon>
    </lineage>
</organism>
<feature type="region of interest" description="Disordered" evidence="1">
    <location>
        <begin position="22"/>
        <end position="72"/>
    </location>
</feature>
<keyword evidence="3" id="KW-1185">Reference proteome</keyword>
<dbReference type="AlphaFoldDB" id="A0A0E0QIW5"/>
<evidence type="ECO:0000313" key="3">
    <source>
        <dbReference type="Proteomes" id="UP000008022"/>
    </source>
</evidence>
<reference evidence="3" key="1">
    <citation type="submission" date="2013-06" db="EMBL/GenBank/DDBJ databases">
        <authorList>
            <person name="Zhao Q."/>
        </authorList>
    </citation>
    <scope>NUCLEOTIDE SEQUENCE</scope>
    <source>
        <strain evidence="3">cv. W1943</strain>
    </source>
</reference>
<evidence type="ECO:0000313" key="2">
    <source>
        <dbReference type="EnsemblPlants" id="ORUFI08G16270.1"/>
    </source>
</evidence>
<dbReference type="Proteomes" id="UP000008022">
    <property type="component" value="Unassembled WGS sequence"/>
</dbReference>
<sequence length="198" mass="21122">MFVLVQALVYHILRSSSSVFSKDSKLGGAATRRRRHGRRGGRRQGEVASTGERGGGGRRGGDGGRRARLRMGSSGADDFAPLSLIVVGGSRRGRRTPLIGDGDRDHRAAGFSSLVRWAAAPHSRRPHASAGRTEVASIDDDEACELVSGADLVIGGDVDNEGEGVRAYLLRLPRRLQPRAAIADRTRGMRTVTNASDL</sequence>
<proteinExistence type="predicted"/>
<dbReference type="HOGENOM" id="CLU_1380104_0_0_1"/>
<dbReference type="Gramene" id="ORUFI08G16270.1">
    <property type="protein sequence ID" value="ORUFI08G16270.1"/>
    <property type="gene ID" value="ORUFI08G16270"/>
</dbReference>
<evidence type="ECO:0000256" key="1">
    <source>
        <dbReference type="SAM" id="MobiDB-lite"/>
    </source>
</evidence>
<reference evidence="2" key="2">
    <citation type="submission" date="2015-06" db="UniProtKB">
        <authorList>
            <consortium name="EnsemblPlants"/>
        </authorList>
    </citation>
    <scope>IDENTIFICATION</scope>
</reference>
<feature type="compositionally biased region" description="Basic residues" evidence="1">
    <location>
        <begin position="31"/>
        <end position="42"/>
    </location>
</feature>
<dbReference type="EnsemblPlants" id="ORUFI08G16270.1">
    <property type="protein sequence ID" value="ORUFI08G16270.1"/>
    <property type="gene ID" value="ORUFI08G16270"/>
</dbReference>